<proteinExistence type="predicted"/>
<dbReference type="EMBL" id="MN740219">
    <property type="protein sequence ID" value="QHT94356.1"/>
    <property type="molecule type" value="Genomic_DNA"/>
</dbReference>
<dbReference type="AlphaFoldDB" id="A0A6C0IPI6"/>
<reference evidence="1" key="1">
    <citation type="journal article" date="2020" name="Nature">
        <title>Giant virus diversity and host interactions through global metagenomics.</title>
        <authorList>
            <person name="Schulz F."/>
            <person name="Roux S."/>
            <person name="Paez-Espino D."/>
            <person name="Jungbluth S."/>
            <person name="Walsh D.A."/>
            <person name="Denef V.J."/>
            <person name="McMahon K.D."/>
            <person name="Konstantinidis K.T."/>
            <person name="Eloe-Fadrosh E.A."/>
            <person name="Kyrpides N.C."/>
            <person name="Woyke T."/>
        </authorList>
    </citation>
    <scope>NUCLEOTIDE SEQUENCE</scope>
    <source>
        <strain evidence="1">GVMAG-M-3300024258-28</strain>
    </source>
</reference>
<protein>
    <submittedName>
        <fullName evidence="1">Uncharacterized protein</fullName>
    </submittedName>
</protein>
<organism evidence="1">
    <name type="scientific">viral metagenome</name>
    <dbReference type="NCBI Taxonomy" id="1070528"/>
    <lineage>
        <taxon>unclassified sequences</taxon>
        <taxon>metagenomes</taxon>
        <taxon>organismal metagenomes</taxon>
    </lineage>
</organism>
<accession>A0A6C0IPI6</accession>
<name>A0A6C0IPI6_9ZZZZ</name>
<sequence length="82" mass="8943">MNVLNLSNIITGTVIKRPSAYCKTPYVADVLLDNNIEILGHSPSLGCCGLADKDASVILSKIDNNKTKIPYLEQGIRILQFP</sequence>
<evidence type="ECO:0000313" key="1">
    <source>
        <dbReference type="EMBL" id="QHT94356.1"/>
    </source>
</evidence>